<dbReference type="Gene3D" id="3.40.50.10320">
    <property type="entry name" value="LmbE-like"/>
    <property type="match status" value="1"/>
</dbReference>
<accession>A0ABY4FFS7</accession>
<dbReference type="Proteomes" id="UP000831785">
    <property type="component" value="Chromosome"/>
</dbReference>
<keyword evidence="1" id="KW-1133">Transmembrane helix</keyword>
<feature type="signal peptide" evidence="2">
    <location>
        <begin position="1"/>
        <end position="22"/>
    </location>
</feature>
<keyword evidence="1" id="KW-0472">Membrane</keyword>
<dbReference type="InterPro" id="IPR024078">
    <property type="entry name" value="LmbE-like_dom_sf"/>
</dbReference>
<gene>
    <name evidence="3" type="ORF">MUN80_08650</name>
</gene>
<reference evidence="3 4" key="1">
    <citation type="submission" date="2022-04" db="EMBL/GenBank/DDBJ databases">
        <title>Hymenobacter sp. isolated from the air.</title>
        <authorList>
            <person name="Won M."/>
            <person name="Lee C.-M."/>
            <person name="Woen H.-Y."/>
            <person name="Kwon S.-W."/>
        </authorList>
    </citation>
    <scope>NUCLEOTIDE SEQUENCE [LARGE SCALE GENOMIC DNA]</scope>
    <source>
        <strain evidence="4">5116 S-27</strain>
    </source>
</reference>
<feature type="chain" id="PRO_5045582503" evidence="2">
    <location>
        <begin position="23"/>
        <end position="387"/>
    </location>
</feature>
<sequence length="387" mass="42893">MNQTLRKLMLGLLLLACKPVAAASLAIYVSGHPDDWQLFMSPDAYQDLTGPDTRVVFIYLTSGDQDLRGGGQGAIPLYLARENGALRSSSFASSLAQAPKLNSLHPSESVLLNRHRVTRYSYPNAVHYFLRMPDVADWQSITHIDLFHQRPLPLRTIDGATTYANWADLAATLRAIILTESRGAAAFRLNALDPDVRYNPEDHPDHRNAGALALEACHGLKARIKLFQGYATGLYPENLTDEEKLNESALFALAASATTEAGYDNTWEYWHKGFIGKNYYRLYYDPGSLQTGVLPSFDGVPVALNTASTFSLEYISPPGHSDADQNMVMQAFDRASELISYHKRHFNNMHLLVYAALLMGGFCLGLLVMKRRPVAEPTPQVLHHATA</sequence>
<organism evidence="3 4">
    <name type="scientific">Hymenobacter cellulosivorans</name>
    <dbReference type="NCBI Taxonomy" id="2932249"/>
    <lineage>
        <taxon>Bacteria</taxon>
        <taxon>Pseudomonadati</taxon>
        <taxon>Bacteroidota</taxon>
        <taxon>Cytophagia</taxon>
        <taxon>Cytophagales</taxon>
        <taxon>Hymenobacteraceae</taxon>
        <taxon>Hymenobacter</taxon>
    </lineage>
</organism>
<evidence type="ECO:0000313" key="3">
    <source>
        <dbReference type="EMBL" id="UOQ54812.1"/>
    </source>
</evidence>
<name>A0ABY4FFS7_9BACT</name>
<dbReference type="EMBL" id="CP095049">
    <property type="protein sequence ID" value="UOQ54812.1"/>
    <property type="molecule type" value="Genomic_DNA"/>
</dbReference>
<dbReference type="RefSeq" id="WP_244722357.1">
    <property type="nucleotide sequence ID" value="NZ_CP095049.1"/>
</dbReference>
<evidence type="ECO:0000313" key="4">
    <source>
        <dbReference type="Proteomes" id="UP000831785"/>
    </source>
</evidence>
<keyword evidence="4" id="KW-1185">Reference proteome</keyword>
<evidence type="ECO:0000256" key="1">
    <source>
        <dbReference type="SAM" id="Phobius"/>
    </source>
</evidence>
<feature type="transmembrane region" description="Helical" evidence="1">
    <location>
        <begin position="351"/>
        <end position="369"/>
    </location>
</feature>
<dbReference type="SUPFAM" id="SSF102588">
    <property type="entry name" value="LmbE-like"/>
    <property type="match status" value="1"/>
</dbReference>
<keyword evidence="1" id="KW-0812">Transmembrane</keyword>
<protein>
    <submittedName>
        <fullName evidence="3">Intracellular growth attenuator family protein</fullName>
    </submittedName>
</protein>
<evidence type="ECO:0000256" key="2">
    <source>
        <dbReference type="SAM" id="SignalP"/>
    </source>
</evidence>
<proteinExistence type="predicted"/>
<keyword evidence="2" id="KW-0732">Signal</keyword>